<organism evidence="1">
    <name type="scientific">Rhizophora mucronata</name>
    <name type="common">Asiatic mangrove</name>
    <dbReference type="NCBI Taxonomy" id="61149"/>
    <lineage>
        <taxon>Eukaryota</taxon>
        <taxon>Viridiplantae</taxon>
        <taxon>Streptophyta</taxon>
        <taxon>Embryophyta</taxon>
        <taxon>Tracheophyta</taxon>
        <taxon>Spermatophyta</taxon>
        <taxon>Magnoliopsida</taxon>
        <taxon>eudicotyledons</taxon>
        <taxon>Gunneridae</taxon>
        <taxon>Pentapetalae</taxon>
        <taxon>rosids</taxon>
        <taxon>fabids</taxon>
        <taxon>Malpighiales</taxon>
        <taxon>Rhizophoraceae</taxon>
        <taxon>Rhizophora</taxon>
    </lineage>
</organism>
<evidence type="ECO:0000313" key="1">
    <source>
        <dbReference type="EMBL" id="MBX44012.1"/>
    </source>
</evidence>
<name>A0A2P2NNB8_RHIMU</name>
<sequence>MKLGQISFTQRHDFAFLHFPDMNSPVFTTTRKKPCILTEFDCPN</sequence>
<reference evidence="1" key="1">
    <citation type="submission" date="2018-02" db="EMBL/GenBank/DDBJ databases">
        <title>Rhizophora mucronata_Transcriptome.</title>
        <authorList>
            <person name="Meera S.P."/>
            <person name="Sreeshan A."/>
            <person name="Augustine A."/>
        </authorList>
    </citation>
    <scope>NUCLEOTIDE SEQUENCE</scope>
    <source>
        <tissue evidence="1">Leaf</tissue>
    </source>
</reference>
<dbReference type="AlphaFoldDB" id="A0A2P2NNB8"/>
<proteinExistence type="predicted"/>
<dbReference type="EMBL" id="GGEC01063528">
    <property type="protein sequence ID" value="MBX44012.1"/>
    <property type="molecule type" value="Transcribed_RNA"/>
</dbReference>
<protein>
    <submittedName>
        <fullName evidence="1">Uncharacterized protein</fullName>
    </submittedName>
</protein>
<accession>A0A2P2NNB8</accession>